<dbReference type="SUPFAM" id="SSF52518">
    <property type="entry name" value="Thiamin diphosphate-binding fold (THDP-binding)"/>
    <property type="match status" value="2"/>
</dbReference>
<evidence type="ECO:0000256" key="2">
    <source>
        <dbReference type="ARBA" id="ARBA00006936"/>
    </source>
</evidence>
<dbReference type="AlphaFoldDB" id="B4NFC0"/>
<dbReference type="CDD" id="cd02016">
    <property type="entry name" value="TPP_E1_OGDC_like"/>
    <property type="match status" value="1"/>
</dbReference>
<keyword evidence="8" id="KW-1185">Reference proteome</keyword>
<dbReference type="FunFam" id="1.10.287.1150:FF:000011">
    <property type="entry name" value="2-oxoglutarate dehydrogenase E1 component DHKTD1"/>
    <property type="match status" value="1"/>
</dbReference>
<dbReference type="KEGG" id="dwi:6649550"/>
<comment type="cofactor">
    <cofactor evidence="1">
        <name>thiamine diphosphate</name>
        <dbReference type="ChEBI" id="CHEBI:58937"/>
    </cofactor>
</comment>
<dbReference type="PhylomeDB" id="B4NFC0"/>
<dbReference type="NCBIfam" id="NF006914">
    <property type="entry name" value="PRK09404.1"/>
    <property type="match status" value="1"/>
</dbReference>
<evidence type="ECO:0000256" key="4">
    <source>
        <dbReference type="ARBA" id="ARBA00023002"/>
    </source>
</evidence>
<evidence type="ECO:0000256" key="1">
    <source>
        <dbReference type="ARBA" id="ARBA00001964"/>
    </source>
</evidence>
<dbReference type="InterPro" id="IPR031717">
    <property type="entry name" value="ODO-1/KGD_C"/>
</dbReference>
<dbReference type="Gene3D" id="3.40.50.11610">
    <property type="entry name" value="Multifunctional 2-oxoglutarate metabolism enzyme, C-terminal domain"/>
    <property type="match status" value="1"/>
</dbReference>
<dbReference type="NCBIfam" id="TIGR00239">
    <property type="entry name" value="2oxo_dh_E1"/>
    <property type="match status" value="1"/>
</dbReference>
<dbReference type="PIRSF" id="PIRSF000157">
    <property type="entry name" value="Oxoglu_dh_E1"/>
    <property type="match status" value="1"/>
</dbReference>
<dbReference type="PANTHER" id="PTHR23152">
    <property type="entry name" value="2-OXOGLUTARATE DEHYDROGENASE"/>
    <property type="match status" value="1"/>
</dbReference>
<dbReference type="HOGENOM" id="CLU_004709_1_0_1"/>
<dbReference type="InParanoid" id="B4NFC0"/>
<name>B4NFC0_DROWI</name>
<dbReference type="GO" id="GO:0016624">
    <property type="term" value="F:oxidoreductase activity, acting on the aldehyde or oxo group of donors, disulfide as acceptor"/>
    <property type="evidence" value="ECO:0007669"/>
    <property type="project" value="InterPro"/>
</dbReference>
<dbReference type="FunCoup" id="B4NFC0">
    <property type="interactions" value="285"/>
</dbReference>
<dbReference type="EMBL" id="CH964251">
    <property type="protein sequence ID" value="EDW82987.1"/>
    <property type="molecule type" value="Genomic_DNA"/>
</dbReference>
<proteinExistence type="inferred from homology"/>
<evidence type="ECO:0000259" key="6">
    <source>
        <dbReference type="SMART" id="SM00861"/>
    </source>
</evidence>
<keyword evidence="5" id="KW-0786">Thiamine pyrophosphate</keyword>
<dbReference type="InterPro" id="IPR029061">
    <property type="entry name" value="THDP-binding"/>
</dbReference>
<feature type="domain" description="Transketolase-like pyrimidine-binding" evidence="6">
    <location>
        <begin position="573"/>
        <end position="776"/>
    </location>
</feature>
<reference evidence="7 8" key="1">
    <citation type="journal article" date="2007" name="Nature">
        <title>Evolution of genes and genomes on the Drosophila phylogeny.</title>
        <authorList>
            <consortium name="Drosophila 12 Genomes Consortium"/>
            <person name="Clark A.G."/>
            <person name="Eisen M.B."/>
            <person name="Smith D.R."/>
            <person name="Bergman C.M."/>
            <person name="Oliver B."/>
            <person name="Markow T.A."/>
            <person name="Kaufman T.C."/>
            <person name="Kellis M."/>
            <person name="Gelbart W."/>
            <person name="Iyer V.N."/>
            <person name="Pollard D.A."/>
            <person name="Sackton T.B."/>
            <person name="Larracuente A.M."/>
            <person name="Singh N.D."/>
            <person name="Abad J.P."/>
            <person name="Abt D.N."/>
            <person name="Adryan B."/>
            <person name="Aguade M."/>
            <person name="Akashi H."/>
            <person name="Anderson W.W."/>
            <person name="Aquadro C.F."/>
            <person name="Ardell D.H."/>
            <person name="Arguello R."/>
            <person name="Artieri C.G."/>
            <person name="Barbash D.A."/>
            <person name="Barker D."/>
            <person name="Barsanti P."/>
            <person name="Batterham P."/>
            <person name="Batzoglou S."/>
            <person name="Begun D."/>
            <person name="Bhutkar A."/>
            <person name="Blanco E."/>
            <person name="Bosak S.A."/>
            <person name="Bradley R.K."/>
            <person name="Brand A.D."/>
            <person name="Brent M.R."/>
            <person name="Brooks A.N."/>
            <person name="Brown R.H."/>
            <person name="Butlin R.K."/>
            <person name="Caggese C."/>
            <person name="Calvi B.R."/>
            <person name="Bernardo de Carvalho A."/>
            <person name="Caspi A."/>
            <person name="Castrezana S."/>
            <person name="Celniker S.E."/>
            <person name="Chang J.L."/>
            <person name="Chapple C."/>
            <person name="Chatterji S."/>
            <person name="Chinwalla A."/>
            <person name="Civetta A."/>
            <person name="Clifton S.W."/>
            <person name="Comeron J.M."/>
            <person name="Costello J.C."/>
            <person name="Coyne J.A."/>
            <person name="Daub J."/>
            <person name="David R.G."/>
            <person name="Delcher A.L."/>
            <person name="Delehaunty K."/>
            <person name="Do C.B."/>
            <person name="Ebling H."/>
            <person name="Edwards K."/>
            <person name="Eickbush T."/>
            <person name="Evans J.D."/>
            <person name="Filipski A."/>
            <person name="Findeiss S."/>
            <person name="Freyhult E."/>
            <person name="Fulton L."/>
            <person name="Fulton R."/>
            <person name="Garcia A.C."/>
            <person name="Gardiner A."/>
            <person name="Garfield D.A."/>
            <person name="Garvin B.E."/>
            <person name="Gibson G."/>
            <person name="Gilbert D."/>
            <person name="Gnerre S."/>
            <person name="Godfrey J."/>
            <person name="Good R."/>
            <person name="Gotea V."/>
            <person name="Gravely B."/>
            <person name="Greenberg A.J."/>
            <person name="Griffiths-Jones S."/>
            <person name="Gross S."/>
            <person name="Guigo R."/>
            <person name="Gustafson E.A."/>
            <person name="Haerty W."/>
            <person name="Hahn M.W."/>
            <person name="Halligan D.L."/>
            <person name="Halpern A.L."/>
            <person name="Halter G.M."/>
            <person name="Han M.V."/>
            <person name="Heger A."/>
            <person name="Hillier L."/>
            <person name="Hinrichs A.S."/>
            <person name="Holmes I."/>
            <person name="Hoskins R.A."/>
            <person name="Hubisz M.J."/>
            <person name="Hultmark D."/>
            <person name="Huntley M.A."/>
            <person name="Jaffe D.B."/>
            <person name="Jagadeeshan S."/>
            <person name="Jeck W.R."/>
            <person name="Johnson J."/>
            <person name="Jones C.D."/>
            <person name="Jordan W.C."/>
            <person name="Karpen G.H."/>
            <person name="Kataoka E."/>
            <person name="Keightley P.D."/>
            <person name="Kheradpour P."/>
            <person name="Kirkness E.F."/>
            <person name="Koerich L.B."/>
            <person name="Kristiansen K."/>
            <person name="Kudrna D."/>
            <person name="Kulathinal R.J."/>
            <person name="Kumar S."/>
            <person name="Kwok R."/>
            <person name="Lander E."/>
            <person name="Langley C.H."/>
            <person name="Lapoint R."/>
            <person name="Lazzaro B.P."/>
            <person name="Lee S.J."/>
            <person name="Levesque L."/>
            <person name="Li R."/>
            <person name="Lin C.F."/>
            <person name="Lin M.F."/>
            <person name="Lindblad-Toh K."/>
            <person name="Llopart A."/>
            <person name="Long M."/>
            <person name="Low L."/>
            <person name="Lozovsky E."/>
            <person name="Lu J."/>
            <person name="Luo M."/>
            <person name="Machado C.A."/>
            <person name="Makalowski W."/>
            <person name="Marzo M."/>
            <person name="Matsuda M."/>
            <person name="Matzkin L."/>
            <person name="McAllister B."/>
            <person name="McBride C.S."/>
            <person name="McKernan B."/>
            <person name="McKernan K."/>
            <person name="Mendez-Lago M."/>
            <person name="Minx P."/>
            <person name="Mollenhauer M.U."/>
            <person name="Montooth K."/>
            <person name="Mount S.M."/>
            <person name="Mu X."/>
            <person name="Myers E."/>
            <person name="Negre B."/>
            <person name="Newfeld S."/>
            <person name="Nielsen R."/>
            <person name="Noor M.A."/>
            <person name="O'Grady P."/>
            <person name="Pachter L."/>
            <person name="Papaceit M."/>
            <person name="Parisi M.J."/>
            <person name="Parisi M."/>
            <person name="Parts L."/>
            <person name="Pedersen J.S."/>
            <person name="Pesole G."/>
            <person name="Phillippy A.M."/>
            <person name="Ponting C.P."/>
            <person name="Pop M."/>
            <person name="Porcelli D."/>
            <person name="Powell J.R."/>
            <person name="Prohaska S."/>
            <person name="Pruitt K."/>
            <person name="Puig M."/>
            <person name="Quesneville H."/>
            <person name="Ram K.R."/>
            <person name="Rand D."/>
            <person name="Rasmussen M.D."/>
            <person name="Reed L.K."/>
            <person name="Reenan R."/>
            <person name="Reily A."/>
            <person name="Remington K.A."/>
            <person name="Rieger T.T."/>
            <person name="Ritchie M.G."/>
            <person name="Robin C."/>
            <person name="Rogers Y.H."/>
            <person name="Rohde C."/>
            <person name="Rozas J."/>
            <person name="Rubenfield M.J."/>
            <person name="Ruiz A."/>
            <person name="Russo S."/>
            <person name="Salzberg S.L."/>
            <person name="Sanchez-Gracia A."/>
            <person name="Saranga D.J."/>
            <person name="Sato H."/>
            <person name="Schaeffer S.W."/>
            <person name="Schatz M.C."/>
            <person name="Schlenke T."/>
            <person name="Schwartz R."/>
            <person name="Segarra C."/>
            <person name="Singh R.S."/>
            <person name="Sirot L."/>
            <person name="Sirota M."/>
            <person name="Sisneros N.B."/>
            <person name="Smith C.D."/>
            <person name="Smith T.F."/>
            <person name="Spieth J."/>
            <person name="Stage D.E."/>
            <person name="Stark A."/>
            <person name="Stephan W."/>
            <person name="Strausberg R.L."/>
            <person name="Strempel S."/>
            <person name="Sturgill D."/>
            <person name="Sutton G."/>
            <person name="Sutton G.G."/>
            <person name="Tao W."/>
            <person name="Teichmann S."/>
            <person name="Tobari Y.N."/>
            <person name="Tomimura Y."/>
            <person name="Tsolas J.M."/>
            <person name="Valente V.L."/>
            <person name="Venter E."/>
            <person name="Venter J.C."/>
            <person name="Vicario S."/>
            <person name="Vieira F.G."/>
            <person name="Vilella A.J."/>
            <person name="Villasante A."/>
            <person name="Walenz B."/>
            <person name="Wang J."/>
            <person name="Wasserman M."/>
            <person name="Watts T."/>
            <person name="Wilson D."/>
            <person name="Wilson R.K."/>
            <person name="Wing R.A."/>
            <person name="Wolfner M.F."/>
            <person name="Wong A."/>
            <person name="Wong G.K."/>
            <person name="Wu C.I."/>
            <person name="Wu G."/>
            <person name="Yamamoto D."/>
            <person name="Yang H.P."/>
            <person name="Yang S.P."/>
            <person name="Yorke J.A."/>
            <person name="Yoshida K."/>
            <person name="Zdobnov E."/>
            <person name="Zhang P."/>
            <person name="Zhang Y."/>
            <person name="Zimin A.V."/>
            <person name="Baldwin J."/>
            <person name="Abdouelleil A."/>
            <person name="Abdulkadir J."/>
            <person name="Abebe A."/>
            <person name="Abera B."/>
            <person name="Abreu J."/>
            <person name="Acer S.C."/>
            <person name="Aftuck L."/>
            <person name="Alexander A."/>
            <person name="An P."/>
            <person name="Anderson E."/>
            <person name="Anderson S."/>
            <person name="Arachi H."/>
            <person name="Azer M."/>
            <person name="Bachantsang P."/>
            <person name="Barry A."/>
            <person name="Bayul T."/>
            <person name="Berlin A."/>
            <person name="Bessette D."/>
            <person name="Bloom T."/>
            <person name="Blye J."/>
            <person name="Boguslavskiy L."/>
            <person name="Bonnet C."/>
            <person name="Boukhgalter B."/>
            <person name="Bourzgui I."/>
            <person name="Brown A."/>
            <person name="Cahill P."/>
            <person name="Channer S."/>
            <person name="Cheshatsang Y."/>
            <person name="Chuda L."/>
            <person name="Citroen M."/>
            <person name="Collymore A."/>
            <person name="Cooke P."/>
            <person name="Costello M."/>
            <person name="D'Aco K."/>
            <person name="Daza R."/>
            <person name="De Haan G."/>
            <person name="DeGray S."/>
            <person name="DeMaso C."/>
            <person name="Dhargay N."/>
            <person name="Dooley K."/>
            <person name="Dooley E."/>
            <person name="Doricent M."/>
            <person name="Dorje P."/>
            <person name="Dorjee K."/>
            <person name="Dupes A."/>
            <person name="Elong R."/>
            <person name="Falk J."/>
            <person name="Farina A."/>
            <person name="Faro S."/>
            <person name="Ferguson D."/>
            <person name="Fisher S."/>
            <person name="Foley C.D."/>
            <person name="Franke A."/>
            <person name="Friedrich D."/>
            <person name="Gadbois L."/>
            <person name="Gearin G."/>
            <person name="Gearin C.R."/>
            <person name="Giannoukos G."/>
            <person name="Goode T."/>
            <person name="Graham J."/>
            <person name="Grandbois E."/>
            <person name="Grewal S."/>
            <person name="Gyaltsen K."/>
            <person name="Hafez N."/>
            <person name="Hagos B."/>
            <person name="Hall J."/>
            <person name="Henson C."/>
            <person name="Hollinger A."/>
            <person name="Honan T."/>
            <person name="Huard M.D."/>
            <person name="Hughes L."/>
            <person name="Hurhula B."/>
            <person name="Husby M.E."/>
            <person name="Kamat A."/>
            <person name="Kanga B."/>
            <person name="Kashin S."/>
            <person name="Khazanovich D."/>
            <person name="Kisner P."/>
            <person name="Lance K."/>
            <person name="Lara M."/>
            <person name="Lee W."/>
            <person name="Lennon N."/>
            <person name="Letendre F."/>
            <person name="LeVine R."/>
            <person name="Lipovsky A."/>
            <person name="Liu X."/>
            <person name="Liu J."/>
            <person name="Liu S."/>
            <person name="Lokyitsang T."/>
            <person name="Lokyitsang Y."/>
            <person name="Lubonja R."/>
            <person name="Lui A."/>
            <person name="MacDonald P."/>
            <person name="Magnisalis V."/>
            <person name="Maru K."/>
            <person name="Matthews C."/>
            <person name="McCusker W."/>
            <person name="McDonough S."/>
            <person name="Mehta T."/>
            <person name="Meldrim J."/>
            <person name="Meneus L."/>
            <person name="Mihai O."/>
            <person name="Mihalev A."/>
            <person name="Mihova T."/>
            <person name="Mittelman R."/>
            <person name="Mlenga V."/>
            <person name="Montmayeur A."/>
            <person name="Mulrain L."/>
            <person name="Navidi A."/>
            <person name="Naylor J."/>
            <person name="Negash T."/>
            <person name="Nguyen T."/>
            <person name="Nguyen N."/>
            <person name="Nicol R."/>
            <person name="Norbu C."/>
            <person name="Norbu N."/>
            <person name="Novod N."/>
            <person name="O'Neill B."/>
            <person name="Osman S."/>
            <person name="Markiewicz E."/>
            <person name="Oyono O.L."/>
            <person name="Patti C."/>
            <person name="Phunkhang P."/>
            <person name="Pierre F."/>
            <person name="Priest M."/>
            <person name="Raghuraman S."/>
            <person name="Rege F."/>
            <person name="Reyes R."/>
            <person name="Rise C."/>
            <person name="Rogov P."/>
            <person name="Ross K."/>
            <person name="Ryan E."/>
            <person name="Settipalli S."/>
            <person name="Shea T."/>
            <person name="Sherpa N."/>
            <person name="Shi L."/>
            <person name="Shih D."/>
            <person name="Sparrow T."/>
            <person name="Spaulding J."/>
            <person name="Stalker J."/>
            <person name="Stange-Thomann N."/>
            <person name="Stavropoulos S."/>
            <person name="Stone C."/>
            <person name="Strader C."/>
            <person name="Tesfaye S."/>
            <person name="Thomson T."/>
            <person name="Thoulutsang Y."/>
            <person name="Thoulutsang D."/>
            <person name="Topham K."/>
            <person name="Topping I."/>
            <person name="Tsamla T."/>
            <person name="Vassiliev H."/>
            <person name="Vo A."/>
            <person name="Wangchuk T."/>
            <person name="Wangdi T."/>
            <person name="Weiand M."/>
            <person name="Wilkinson J."/>
            <person name="Wilson A."/>
            <person name="Yadav S."/>
            <person name="Young G."/>
            <person name="Yu Q."/>
            <person name="Zembek L."/>
            <person name="Zhong D."/>
            <person name="Zimmer A."/>
            <person name="Zwirko Z."/>
            <person name="Jaffe D.B."/>
            <person name="Alvarez P."/>
            <person name="Brockman W."/>
            <person name="Butler J."/>
            <person name="Chin C."/>
            <person name="Gnerre S."/>
            <person name="Grabherr M."/>
            <person name="Kleber M."/>
            <person name="Mauceli E."/>
            <person name="MacCallum I."/>
        </authorList>
    </citation>
    <scope>NUCLEOTIDE SEQUENCE [LARGE SCALE GENOMIC DNA]</scope>
    <source>
        <strain evidence="8">Tucson 14030-0811.24</strain>
    </source>
</reference>
<dbReference type="InterPro" id="IPR042179">
    <property type="entry name" value="KGD_C_sf"/>
</dbReference>
<dbReference type="InterPro" id="IPR011603">
    <property type="entry name" value="2oxoglutarate_DH_E1"/>
</dbReference>
<comment type="similarity">
    <text evidence="2">Belongs to the alpha-ketoglutarate dehydrogenase family.</text>
</comment>
<evidence type="ECO:0000256" key="5">
    <source>
        <dbReference type="ARBA" id="ARBA00023052"/>
    </source>
</evidence>
<evidence type="ECO:0000313" key="8">
    <source>
        <dbReference type="Proteomes" id="UP000007798"/>
    </source>
</evidence>
<protein>
    <recommendedName>
        <fullName evidence="6">Transketolase-like pyrimidine-binding domain-containing protein</fullName>
    </recommendedName>
</protein>
<dbReference type="OrthoDB" id="413077at2759"/>
<gene>
    <name evidence="7" type="primary">Dwil\GK22616</name>
    <name evidence="7" type="ORF">Dwil_GK22616</name>
</gene>
<dbReference type="SMART" id="SM00861">
    <property type="entry name" value="Transket_pyr"/>
    <property type="match status" value="1"/>
</dbReference>
<dbReference type="Gene3D" id="3.40.50.12470">
    <property type="match status" value="1"/>
</dbReference>
<organism evidence="7 8">
    <name type="scientific">Drosophila willistoni</name>
    <name type="common">Fruit fly</name>
    <dbReference type="NCBI Taxonomy" id="7260"/>
    <lineage>
        <taxon>Eukaryota</taxon>
        <taxon>Metazoa</taxon>
        <taxon>Ecdysozoa</taxon>
        <taxon>Arthropoda</taxon>
        <taxon>Hexapoda</taxon>
        <taxon>Insecta</taxon>
        <taxon>Pterygota</taxon>
        <taxon>Neoptera</taxon>
        <taxon>Endopterygota</taxon>
        <taxon>Diptera</taxon>
        <taxon>Brachycera</taxon>
        <taxon>Muscomorpha</taxon>
        <taxon>Ephydroidea</taxon>
        <taxon>Drosophilidae</taxon>
        <taxon>Drosophila</taxon>
        <taxon>Sophophora</taxon>
    </lineage>
</organism>
<keyword evidence="4 7" id="KW-0560">Oxidoreductase</keyword>
<dbReference type="InterPro" id="IPR005475">
    <property type="entry name" value="Transketolase-like_Pyr-bd"/>
</dbReference>
<keyword evidence="3" id="KW-0809">Transit peptide</keyword>
<dbReference type="Proteomes" id="UP000007798">
    <property type="component" value="Unassembled WGS sequence"/>
</dbReference>
<dbReference type="PANTHER" id="PTHR23152:SF4">
    <property type="entry name" value="2-OXOADIPATE DEHYDROGENASE COMPLEX COMPONENT E1"/>
    <property type="match status" value="1"/>
</dbReference>
<dbReference type="GO" id="GO:0030976">
    <property type="term" value="F:thiamine pyrophosphate binding"/>
    <property type="evidence" value="ECO:0007669"/>
    <property type="project" value="InterPro"/>
</dbReference>
<dbReference type="Pfam" id="PF02779">
    <property type="entry name" value="Transket_pyr"/>
    <property type="match status" value="1"/>
</dbReference>
<dbReference type="Gene3D" id="1.10.287.1150">
    <property type="entry name" value="TPP helical domain"/>
    <property type="match status" value="1"/>
</dbReference>
<dbReference type="InterPro" id="IPR001017">
    <property type="entry name" value="DH_E1"/>
</dbReference>
<dbReference type="eggNOG" id="KOG0451">
    <property type="taxonomic scope" value="Eukaryota"/>
</dbReference>
<accession>B4NFC0</accession>
<evidence type="ECO:0000256" key="3">
    <source>
        <dbReference type="ARBA" id="ARBA00022946"/>
    </source>
</evidence>
<sequence length="922" mass="103732">MMRQRKFANLTHIFARPQRHYHSEKGVWGYKPVAKRNYQVAEDVREARNSQANVYRWVEAFRQHGHKLAAVNPISIKATNSQSELQELNPAFYGLQTQETVRTVGLLSAPQAAQNVGQLEQLLKGIYCGSSASAEFSYVENLEEREWLAKNFESLNTEQLLPDQERCEIAELLIKSQAWDNFMALKFPTVKRYGGEGAESMLAFFWQLLRDSVQENIEHVVLAMPHRGRTSLQAALLQMRPAKVFRKLSGASEFPDNVEGAMSDVISHFHVSEELQVLGKSINFSMVRNPSHLEAANPVAMGKTRSKQQARGEGAFGKSPDGSFGQYVLNVILHGDAAFAGQGINQECLTMAYVPHFEVGGSLHLIVNNQVGFTTPAARGRSTDYSSDLAKSIQAPVFHVNGDDPETLARITNLAFRYQRKFRKDIFIDLNCFRRWGHNELDDPTFTNPLVYKIVHQRESVPDMYTKKLDEEGVLSAEQAKQMRDNYMAHLGEELALAATYQPPPSYFEKQWAGLQLAPSKELTYWDTGLDYGLLHYIGQQSVAYPADFNIHPHLLKTYVTARLKKLKTGVKIDWATAEALAIGSLMYQGHNVRISGEDVGRGTFSHRHAMLVDQETNEMFIPLNNLEGGHGGKLEIAHSILSEEAVLGFEYGMAIDNPQNLIIWEAQFGDFANGAQIIIDAFIVSGETKWMESNALVMLLPHGYDGAASEHSSCRIERFLQLCDSKENAIDGDGVNVHIVNPTTPAQYYHVLRRQLARNFRKPLIVVAPKTLIRLPAATSTHEDFQPGTLFHNVLGDTTVPADQVRKVIICSGKHYYNLVEEREKRQAFDTAIIRLESLCPFPVQELQGQLAQYANVESYIWSQEEHRNMGAWTFVRPRFENLIGNKLQYCGRTEAPTPATGIGKVHKREVDEIVAAPFEL</sequence>
<dbReference type="STRING" id="7260.B4NFC0"/>
<dbReference type="Pfam" id="PF16870">
    <property type="entry name" value="OxoGdeHyase_C"/>
    <property type="match status" value="1"/>
</dbReference>
<dbReference type="Pfam" id="PF00676">
    <property type="entry name" value="E1_dh"/>
    <property type="match status" value="1"/>
</dbReference>
<evidence type="ECO:0000313" key="7">
    <source>
        <dbReference type="EMBL" id="EDW82987.1"/>
    </source>
</evidence>
<dbReference type="Gene3D" id="3.40.50.970">
    <property type="match status" value="1"/>
</dbReference>